<protein>
    <submittedName>
        <fullName evidence="3">PRTRC system protein D</fullName>
    </submittedName>
</protein>
<comment type="caution">
    <text evidence="3">The sequence shown here is derived from an EMBL/GenBank/DDBJ whole genome shotgun (WGS) entry which is preliminary data.</text>
</comment>
<keyword evidence="4" id="KW-1185">Reference proteome</keyword>
<dbReference type="InterPro" id="IPR040607">
    <property type="entry name" value="ALP_N"/>
</dbReference>
<dbReference type="Gene3D" id="3.30.420.40">
    <property type="match status" value="2"/>
</dbReference>
<proteinExistence type="predicted"/>
<sequence>MSIVRAIDVGYGITKYIRRVDGDCIECGSFLSMAEFCSSDTTMQGLGGRRDTVAVPMGPHFYEVGPDIELALEPWRSTLKGEDFITTPEYLALMRGALYYMNVEVIDLLVVGLPVAYFADKKDSLVKLAEGEHAVGRGRKVLVKRALAVAQPQGALVTYAAQQGVLDQIQHQDSLIIDVGTRTFDWVSTRGMRLLIRKSHSVDRGINNMLRIIAREISRDIGAIYLHLDAIDLALRKARPLTLYGKPYSIEKFKPLAMTVAHQAVGAMLSQIGDTQRFDNVVLTGGGAQIFKKYIKEALPRHSLLELAEPLYANVRGFQLAGQGRVEAEAGLDAVAQVEQRR</sequence>
<dbReference type="EMBL" id="RSED01000009">
    <property type="protein sequence ID" value="RRS03988.1"/>
    <property type="molecule type" value="Genomic_DNA"/>
</dbReference>
<feature type="domain" description="Actin-like protein N-terminal" evidence="1">
    <location>
        <begin position="6"/>
        <end position="154"/>
    </location>
</feature>
<dbReference type="Pfam" id="PF17989">
    <property type="entry name" value="ALP_N"/>
    <property type="match status" value="1"/>
</dbReference>
<evidence type="ECO:0000259" key="1">
    <source>
        <dbReference type="Pfam" id="PF17989"/>
    </source>
</evidence>
<name>A0A3R8YMS0_9BURK</name>
<dbReference type="Proteomes" id="UP000269265">
    <property type="component" value="Unassembled WGS sequence"/>
</dbReference>
<dbReference type="OrthoDB" id="143284at2"/>
<reference evidence="3 4" key="1">
    <citation type="submission" date="2018-12" db="EMBL/GenBank/DDBJ databases">
        <title>The whole draft genome of Aquabacterium sp. SJQ9.</title>
        <authorList>
            <person name="Sun L."/>
            <person name="Gao X."/>
            <person name="Chen W."/>
            <person name="Huang K."/>
        </authorList>
    </citation>
    <scope>NUCLEOTIDE SEQUENCE [LARGE SCALE GENOMIC DNA]</scope>
    <source>
        <strain evidence="3 4">SJQ9</strain>
    </source>
</reference>
<evidence type="ECO:0000313" key="3">
    <source>
        <dbReference type="EMBL" id="RRS03988.1"/>
    </source>
</evidence>
<dbReference type="Pfam" id="PF21522">
    <property type="entry name" value="MreB-like_C"/>
    <property type="match status" value="1"/>
</dbReference>
<dbReference type="SUPFAM" id="SSF53067">
    <property type="entry name" value="Actin-like ATPase domain"/>
    <property type="match status" value="2"/>
</dbReference>
<dbReference type="InterPro" id="IPR043129">
    <property type="entry name" value="ATPase_NBD"/>
</dbReference>
<evidence type="ECO:0000259" key="2">
    <source>
        <dbReference type="Pfam" id="PF21522"/>
    </source>
</evidence>
<organism evidence="3 4">
    <name type="scientific">Aquabacterium soli</name>
    <dbReference type="NCBI Taxonomy" id="2493092"/>
    <lineage>
        <taxon>Bacteria</taxon>
        <taxon>Pseudomonadati</taxon>
        <taxon>Pseudomonadota</taxon>
        <taxon>Betaproteobacteria</taxon>
        <taxon>Burkholderiales</taxon>
        <taxon>Aquabacterium</taxon>
    </lineage>
</organism>
<accession>A0A3R8YMS0</accession>
<feature type="domain" description="Actin homologue MreB-like C-terminal" evidence="2">
    <location>
        <begin position="176"/>
        <end position="297"/>
    </location>
</feature>
<gene>
    <name evidence="3" type="ORF">EIP75_13425</name>
</gene>
<dbReference type="InterPro" id="IPR022389">
    <property type="entry name" value="PRTRC_protein-D"/>
</dbReference>
<dbReference type="AlphaFoldDB" id="A0A3R8YMS0"/>
<dbReference type="NCBIfam" id="TIGR03739">
    <property type="entry name" value="PRTRC_D"/>
    <property type="match status" value="1"/>
</dbReference>
<dbReference type="InterPro" id="IPR049067">
    <property type="entry name" value="MreB-like_C"/>
</dbReference>
<evidence type="ECO:0000313" key="4">
    <source>
        <dbReference type="Proteomes" id="UP000269265"/>
    </source>
</evidence>